<dbReference type="EMBL" id="CP003495">
    <property type="protein sequence ID" value="AFY28801.1"/>
    <property type="molecule type" value="Genomic_DNA"/>
</dbReference>
<organism evidence="2 3">
    <name type="scientific">Cyanobium gracile (strain ATCC 27147 / PCC 6307)</name>
    <dbReference type="NCBI Taxonomy" id="292564"/>
    <lineage>
        <taxon>Bacteria</taxon>
        <taxon>Bacillati</taxon>
        <taxon>Cyanobacteriota</taxon>
        <taxon>Cyanophyceae</taxon>
        <taxon>Synechococcales</taxon>
        <taxon>Prochlorococcaceae</taxon>
        <taxon>Cyanobium</taxon>
    </lineage>
</organism>
<dbReference type="KEGG" id="cgc:Cyagr_1650"/>
<reference evidence="3" key="1">
    <citation type="journal article" date="2013" name="Proc. Natl. Acad. Sci. U.S.A.">
        <title>Improving the coverage of the cyanobacterial phylum using diversity-driven genome sequencing.</title>
        <authorList>
            <person name="Shih P.M."/>
            <person name="Wu D."/>
            <person name="Latifi A."/>
            <person name="Axen S.D."/>
            <person name="Fewer D.P."/>
            <person name="Talla E."/>
            <person name="Calteau A."/>
            <person name="Cai F."/>
            <person name="Tandeau de Marsac N."/>
            <person name="Rippka R."/>
            <person name="Herdman M."/>
            <person name="Sivonen K."/>
            <person name="Coursin T."/>
            <person name="Laurent T."/>
            <person name="Goodwin L."/>
            <person name="Nolan M."/>
            <person name="Davenport K.W."/>
            <person name="Han C.S."/>
            <person name="Rubin E.M."/>
            <person name="Eisen J.A."/>
            <person name="Woyke T."/>
            <person name="Gugger M."/>
            <person name="Kerfeld C.A."/>
        </authorList>
    </citation>
    <scope>NUCLEOTIDE SEQUENCE [LARGE SCALE GENOMIC DNA]</scope>
    <source>
        <strain evidence="3">ATCC 27147 / PCC 6307</strain>
    </source>
</reference>
<keyword evidence="1" id="KW-0812">Transmembrane</keyword>
<feature type="transmembrane region" description="Helical" evidence="1">
    <location>
        <begin position="6"/>
        <end position="28"/>
    </location>
</feature>
<protein>
    <submittedName>
        <fullName evidence="2">Uncharacterized protein</fullName>
    </submittedName>
</protein>
<dbReference type="STRING" id="292564.Cyagr_1650"/>
<evidence type="ECO:0000313" key="3">
    <source>
        <dbReference type="Proteomes" id="UP000010388"/>
    </source>
</evidence>
<sequence>MAMPPSTSLLALVGVVGFAIISLLMGVLP</sequence>
<keyword evidence="1" id="KW-1133">Transmembrane helix</keyword>
<name>K9P7V9_CYAGP</name>
<proteinExistence type="predicted"/>
<evidence type="ECO:0000256" key="1">
    <source>
        <dbReference type="SAM" id="Phobius"/>
    </source>
</evidence>
<dbReference type="HOGENOM" id="CLU_3409107_0_0_3"/>
<evidence type="ECO:0000313" key="2">
    <source>
        <dbReference type="EMBL" id="AFY28801.1"/>
    </source>
</evidence>
<accession>K9P7V9</accession>
<dbReference type="AlphaFoldDB" id="K9P7V9"/>
<dbReference type="Proteomes" id="UP000010388">
    <property type="component" value="Chromosome"/>
</dbReference>
<keyword evidence="1" id="KW-0472">Membrane</keyword>
<gene>
    <name evidence="2" type="ordered locus">Cyagr_1650</name>
</gene>